<dbReference type="Pfam" id="PF11225">
    <property type="entry name" value="DUF3024"/>
    <property type="match status" value="1"/>
</dbReference>
<sequence length="120" mass="13388">MNAAVRRPPVDRGRSGAAVVALDAARIERALAARSRYRYVKPRLEAEGQGWKILSANCSRKVDPAGGEIAIAWFEPEGGGRWRLHARDHVEGRWTLQGQGLTLEQALAQVCRDTQRVFWP</sequence>
<keyword evidence="2" id="KW-1185">Reference proteome</keyword>
<dbReference type="InterPro" id="IPR021388">
    <property type="entry name" value="DUF3024"/>
</dbReference>
<reference evidence="1" key="1">
    <citation type="submission" date="2017-08" db="EMBL/GenBank/DDBJ databases">
        <authorList>
            <person name="Imhoff J.F."/>
            <person name="Rahn T."/>
            <person name="Kuenzel S."/>
            <person name="Neulinger S.C."/>
        </authorList>
    </citation>
    <scope>NUCLEOTIDE SEQUENCE</scope>
    <source>
        <strain evidence="1">IM 151</strain>
    </source>
</reference>
<evidence type="ECO:0000313" key="1">
    <source>
        <dbReference type="EMBL" id="MBK1714693.1"/>
    </source>
</evidence>
<accession>A0ABS1DYV3</accession>
<organism evidence="1 2">
    <name type="scientific">Rubrivivax gelatinosus</name>
    <name type="common">Rhodocyclus gelatinosus</name>
    <name type="synonym">Rhodopseudomonas gelatinosa</name>
    <dbReference type="NCBI Taxonomy" id="28068"/>
    <lineage>
        <taxon>Bacteria</taxon>
        <taxon>Pseudomonadati</taxon>
        <taxon>Pseudomonadota</taxon>
        <taxon>Betaproteobacteria</taxon>
        <taxon>Burkholderiales</taxon>
        <taxon>Sphaerotilaceae</taxon>
        <taxon>Rubrivivax</taxon>
    </lineage>
</organism>
<dbReference type="Proteomes" id="UP001041814">
    <property type="component" value="Unassembled WGS sequence"/>
</dbReference>
<evidence type="ECO:0008006" key="3">
    <source>
        <dbReference type="Google" id="ProtNLM"/>
    </source>
</evidence>
<proteinExistence type="predicted"/>
<evidence type="ECO:0000313" key="2">
    <source>
        <dbReference type="Proteomes" id="UP001041814"/>
    </source>
</evidence>
<dbReference type="EMBL" id="NRRU01000077">
    <property type="protein sequence ID" value="MBK1714693.1"/>
    <property type="molecule type" value="Genomic_DNA"/>
</dbReference>
<dbReference type="RefSeq" id="WP_200379497.1">
    <property type="nucleotide sequence ID" value="NZ_NRRU01000077.1"/>
</dbReference>
<protein>
    <recommendedName>
        <fullName evidence="3">DUF3024 family protein</fullName>
    </recommendedName>
</protein>
<gene>
    <name evidence="1" type="ORF">CKO43_18170</name>
</gene>
<reference evidence="1" key="2">
    <citation type="journal article" date="2020" name="Microorganisms">
        <title>Osmotic Adaptation and Compatible Solute Biosynthesis of Phototrophic Bacteria as Revealed from Genome Analyses.</title>
        <authorList>
            <person name="Imhoff J.F."/>
            <person name="Rahn T."/>
            <person name="Kunzel S."/>
            <person name="Keller A."/>
            <person name="Neulinger S.C."/>
        </authorList>
    </citation>
    <scope>NUCLEOTIDE SEQUENCE</scope>
    <source>
        <strain evidence="1">IM 151</strain>
    </source>
</reference>
<name>A0ABS1DYV3_RUBGE</name>
<comment type="caution">
    <text evidence="1">The sequence shown here is derived from an EMBL/GenBank/DDBJ whole genome shotgun (WGS) entry which is preliminary data.</text>
</comment>